<feature type="region of interest" description="Disordered" evidence="1">
    <location>
        <begin position="100"/>
        <end position="204"/>
    </location>
</feature>
<dbReference type="Proteomes" id="UP000320011">
    <property type="component" value="Unassembled WGS sequence"/>
</dbReference>
<keyword evidence="4" id="KW-1185">Reference proteome</keyword>
<name>A0A558AQH2_9PSEU</name>
<feature type="compositionally biased region" description="Polar residues" evidence="1">
    <location>
        <begin position="190"/>
        <end position="204"/>
    </location>
</feature>
<evidence type="ECO:0000313" key="3">
    <source>
        <dbReference type="EMBL" id="TVT26497.1"/>
    </source>
</evidence>
<dbReference type="AlphaFoldDB" id="A0A558AQH2"/>
<accession>A0A558AQH2</accession>
<feature type="compositionally biased region" description="Polar residues" evidence="1">
    <location>
        <begin position="127"/>
        <end position="144"/>
    </location>
</feature>
<keyword evidence="2" id="KW-1133">Transmembrane helix</keyword>
<protein>
    <submittedName>
        <fullName evidence="3">Uncharacterized protein</fullName>
    </submittedName>
</protein>
<reference evidence="3 4" key="2">
    <citation type="submission" date="2019-08" db="EMBL/GenBank/DDBJ databases">
        <title>Amycolatopsis acidicola sp. nov., isolated from peat swamp forest soil.</title>
        <authorList>
            <person name="Srisuk N."/>
        </authorList>
    </citation>
    <scope>NUCLEOTIDE SEQUENCE [LARGE SCALE GENOMIC DNA]</scope>
    <source>
        <strain evidence="3 4">TBRC 6029</strain>
    </source>
</reference>
<dbReference type="RefSeq" id="WP_144592465.1">
    <property type="nucleotide sequence ID" value="NZ_VJWX01000490.1"/>
</dbReference>
<sequence length="204" mass="21665">MTDRNSHEDLDPEQTDRLLDASAHGDAPAGDPLAALLMAAASGPQDHPLPGEEQFLAQYREAQPPAAKISRIRRPARAAVGAALIALSLGGIAVAAEIIHPSSNQQEHPTGPNTTTQSSTTIGTSPARSTSEITTHPEQLTGSRQPPRAPESDQQDASHHQETPAKYQKKKAQGKKVTSDPHLPAKPINTARSSRTPGQSRTRK</sequence>
<proteinExistence type="predicted"/>
<feature type="transmembrane region" description="Helical" evidence="2">
    <location>
        <begin position="78"/>
        <end position="99"/>
    </location>
</feature>
<keyword evidence="2" id="KW-0472">Membrane</keyword>
<comment type="caution">
    <text evidence="3">The sequence shown here is derived from an EMBL/GenBank/DDBJ whole genome shotgun (WGS) entry which is preliminary data.</text>
</comment>
<dbReference type="EMBL" id="VJWX01000490">
    <property type="protein sequence ID" value="TVT26497.1"/>
    <property type="molecule type" value="Genomic_DNA"/>
</dbReference>
<feature type="region of interest" description="Disordered" evidence="1">
    <location>
        <begin position="1"/>
        <end position="30"/>
    </location>
</feature>
<organism evidence="3 4">
    <name type="scientific">Amycolatopsis rhizosphaerae</name>
    <dbReference type="NCBI Taxonomy" id="2053003"/>
    <lineage>
        <taxon>Bacteria</taxon>
        <taxon>Bacillati</taxon>
        <taxon>Actinomycetota</taxon>
        <taxon>Actinomycetes</taxon>
        <taxon>Pseudonocardiales</taxon>
        <taxon>Pseudonocardiaceae</taxon>
        <taxon>Amycolatopsis</taxon>
    </lineage>
</organism>
<reference evidence="3 4" key="1">
    <citation type="submission" date="2019-07" db="EMBL/GenBank/DDBJ databases">
        <authorList>
            <person name="Duangmal K."/>
            <person name="Teo W.F.A."/>
        </authorList>
    </citation>
    <scope>NUCLEOTIDE SEQUENCE [LARGE SCALE GENOMIC DNA]</scope>
    <source>
        <strain evidence="3 4">TBRC 6029</strain>
    </source>
</reference>
<evidence type="ECO:0000256" key="1">
    <source>
        <dbReference type="SAM" id="MobiDB-lite"/>
    </source>
</evidence>
<keyword evidence="2" id="KW-0812">Transmembrane</keyword>
<feature type="compositionally biased region" description="Low complexity" evidence="1">
    <location>
        <begin position="109"/>
        <end position="126"/>
    </location>
</feature>
<evidence type="ECO:0000256" key="2">
    <source>
        <dbReference type="SAM" id="Phobius"/>
    </source>
</evidence>
<feature type="compositionally biased region" description="Basic and acidic residues" evidence="1">
    <location>
        <begin position="1"/>
        <end position="19"/>
    </location>
</feature>
<evidence type="ECO:0000313" key="4">
    <source>
        <dbReference type="Proteomes" id="UP000320011"/>
    </source>
</evidence>
<gene>
    <name evidence="3" type="ORF">FNH05_31345</name>
</gene>